<dbReference type="GeneID" id="62205653"/>
<proteinExistence type="inferred from homology"/>
<dbReference type="Pfam" id="PF01217">
    <property type="entry name" value="Clat_adaptor_s"/>
    <property type="match status" value="1"/>
</dbReference>
<dbReference type="InterPro" id="IPR022775">
    <property type="entry name" value="AP_mu_sigma_su"/>
</dbReference>
<dbReference type="InterPro" id="IPR044733">
    <property type="entry name" value="AP1_sigma"/>
</dbReference>
<dbReference type="FunFam" id="3.40.1000.50:FF:000004">
    <property type="entry name" value="Repressor of RNA polymerase III transcription MAF1"/>
    <property type="match status" value="1"/>
</dbReference>
<evidence type="ECO:0000256" key="7">
    <source>
        <dbReference type="ARBA" id="ARBA00023136"/>
    </source>
</evidence>
<gene>
    <name evidence="12" type="ORF">GT037_007428</name>
</gene>
<comment type="subcellular location">
    <subcellularLocation>
        <location evidence="2">Cytoplasmic vesicle</location>
        <location evidence="2">Clathrin-coated vesicle membrane</location>
    </subcellularLocation>
    <subcellularLocation>
        <location evidence="1">Golgi apparatus</location>
    </subcellularLocation>
</comment>
<dbReference type="Pfam" id="PF09174">
    <property type="entry name" value="Maf1"/>
    <property type="match status" value="1"/>
</dbReference>
<keyword evidence="4" id="KW-0813">Transport</keyword>
<reference evidence="12" key="1">
    <citation type="submission" date="2020-01" db="EMBL/GenBank/DDBJ databases">
        <authorList>
            <person name="Feng Z.H.Z."/>
        </authorList>
    </citation>
    <scope>NUCLEOTIDE SEQUENCE</scope>
    <source>
        <strain evidence="12">CBS107.38</strain>
    </source>
</reference>
<protein>
    <recommendedName>
        <fullName evidence="9">AP-1 complex subunit sigma-1</fullName>
    </recommendedName>
    <alternativeName>
        <fullName evidence="10">Sigma1-adaptin</fullName>
    </alternativeName>
</protein>
<reference evidence="12" key="2">
    <citation type="submission" date="2020-08" db="EMBL/GenBank/DDBJ databases">
        <title>Draft Genome Sequence of Cumin Blight Pathogen Alternaria burnsii.</title>
        <authorList>
            <person name="Feng Z."/>
        </authorList>
    </citation>
    <scope>NUCLEOTIDE SEQUENCE</scope>
    <source>
        <strain evidence="12">CBS107.38</strain>
    </source>
</reference>
<keyword evidence="8" id="KW-0968">Cytoplasmic vesicle</keyword>
<dbReference type="Gene3D" id="3.30.450.60">
    <property type="match status" value="1"/>
</dbReference>
<evidence type="ECO:0000256" key="5">
    <source>
        <dbReference type="ARBA" id="ARBA00022927"/>
    </source>
</evidence>
<keyword evidence="7" id="KW-0472">Membrane</keyword>
<dbReference type="GO" id="GO:0016482">
    <property type="term" value="P:cytosolic transport"/>
    <property type="evidence" value="ECO:0007669"/>
    <property type="project" value="UniProtKB-ARBA"/>
</dbReference>
<dbReference type="AlphaFoldDB" id="A0A8H7EDL7"/>
<evidence type="ECO:0000256" key="6">
    <source>
        <dbReference type="ARBA" id="ARBA00023034"/>
    </source>
</evidence>
<name>A0A8H7EDL7_9PLEO</name>
<evidence type="ECO:0000256" key="1">
    <source>
        <dbReference type="ARBA" id="ARBA00004555"/>
    </source>
</evidence>
<dbReference type="FunFam" id="3.30.450.60:FF:000007">
    <property type="entry name" value="AP complex subunit sigma"/>
    <property type="match status" value="1"/>
</dbReference>
<evidence type="ECO:0000313" key="12">
    <source>
        <dbReference type="EMBL" id="KAF7674668.1"/>
    </source>
</evidence>
<evidence type="ECO:0000256" key="8">
    <source>
        <dbReference type="ARBA" id="ARBA00023329"/>
    </source>
</evidence>
<dbReference type="PANTHER" id="PTHR22504">
    <property type="entry name" value="REPRESSOR OF RNA POLYMERASE III TRANSCRIPTION MAF1"/>
    <property type="match status" value="1"/>
</dbReference>
<dbReference type="SUPFAM" id="SSF64356">
    <property type="entry name" value="SNARE-like"/>
    <property type="match status" value="1"/>
</dbReference>
<dbReference type="GO" id="GO:0015031">
    <property type="term" value="P:protein transport"/>
    <property type="evidence" value="ECO:0007669"/>
    <property type="project" value="UniProtKB-KW"/>
</dbReference>
<evidence type="ECO:0000259" key="11">
    <source>
        <dbReference type="Pfam" id="PF01217"/>
    </source>
</evidence>
<organism evidence="12 13">
    <name type="scientific">Alternaria burnsii</name>
    <dbReference type="NCBI Taxonomy" id="1187904"/>
    <lineage>
        <taxon>Eukaryota</taxon>
        <taxon>Fungi</taxon>
        <taxon>Dikarya</taxon>
        <taxon>Ascomycota</taxon>
        <taxon>Pezizomycotina</taxon>
        <taxon>Dothideomycetes</taxon>
        <taxon>Pleosporomycetidae</taxon>
        <taxon>Pleosporales</taxon>
        <taxon>Pleosporineae</taxon>
        <taxon>Pleosporaceae</taxon>
        <taxon>Alternaria</taxon>
        <taxon>Alternaria sect. Alternaria</taxon>
    </lineage>
</organism>
<dbReference type="InterPro" id="IPR011012">
    <property type="entry name" value="Longin-like_dom_sf"/>
</dbReference>
<dbReference type="CDD" id="cd14831">
    <property type="entry name" value="AP1_sigma"/>
    <property type="match status" value="1"/>
</dbReference>
<dbReference type="GO" id="GO:0000994">
    <property type="term" value="F:RNA polymerase III core binding"/>
    <property type="evidence" value="ECO:0007669"/>
    <property type="project" value="TreeGrafter"/>
</dbReference>
<dbReference type="InterPro" id="IPR015257">
    <property type="entry name" value="Maf1"/>
</dbReference>
<keyword evidence="6" id="KW-0333">Golgi apparatus</keyword>
<dbReference type="EMBL" id="JAAABM010000010">
    <property type="protein sequence ID" value="KAF7674668.1"/>
    <property type="molecule type" value="Genomic_DNA"/>
</dbReference>
<dbReference type="RefSeq" id="XP_038784963.1">
    <property type="nucleotide sequence ID" value="XM_038932475.1"/>
</dbReference>
<dbReference type="GO" id="GO:0005634">
    <property type="term" value="C:nucleus"/>
    <property type="evidence" value="ECO:0007669"/>
    <property type="project" value="TreeGrafter"/>
</dbReference>
<keyword evidence="13" id="KW-1185">Reference proteome</keyword>
<sequence length="638" mass="72973">MTIKYLILLSRQGKVRLAKWFTTLAPKDKAKIVKDVSQLVLARRTRMCNFLEYKDTKIVYRRYASLFFIAGCDSTDNELITLEIVHRYVEQMDKYYGNVCELDIIFNFQKAYFILDELLLAGEMQESSKKNVLRCIGQQDSLEDMEAEDDIVTKIMMRMTSKADLKRAASYETGPGLRIRTHASCVATRFIRFIAKYLLKGRRRSNTISHGAGRRIIWRTHYLPSCLVERMAVAVLYLLQCKHLGLAGLLDTARSWIIRDIFHKKYSGNRSLQQSTMKVRTRCDKAGGYDAANPVGPQYLDLCALHEVNLALNFDTQDTAIIGGCDLWTIKAAGSDKKLYKRIERTLEERHKDLLSAVAGLSEQSAAQFADQLDVSRDTPFGTFSEAANRHTFAYLIATLNATHIDYDFANTLNPDEFRRETIHSFMHKIDTTMYYLRPQVYSAGLPAGAVTPLGSPIWSPRSWHLLDSEMDMSNCEYYAWEPSDDPFADDGAIWSHHFFLYNKERKRVAYFYLRGVSALSNSPSVAMSLMSKFKASKYESSANAGSRKRAEYWLGDRARKGLEAYGDSDELDNMVIDHPGDVVDAEQQRYLPAREMSMDAEYYESEDDSDVESLVDRERAVSKIRSMSECAMERMEV</sequence>
<feature type="domain" description="AP complex mu/sigma subunit" evidence="11">
    <location>
        <begin position="2"/>
        <end position="142"/>
    </location>
</feature>
<evidence type="ECO:0000256" key="2">
    <source>
        <dbReference type="ARBA" id="ARBA00004640"/>
    </source>
</evidence>
<dbReference type="GO" id="GO:0005829">
    <property type="term" value="C:cytosol"/>
    <property type="evidence" value="ECO:0007669"/>
    <property type="project" value="GOC"/>
</dbReference>
<comment type="similarity">
    <text evidence="3">Belongs to the adaptor complexes small subunit family.</text>
</comment>
<evidence type="ECO:0000256" key="4">
    <source>
        <dbReference type="ARBA" id="ARBA00022448"/>
    </source>
</evidence>
<evidence type="ECO:0000256" key="10">
    <source>
        <dbReference type="ARBA" id="ARBA00081706"/>
    </source>
</evidence>
<dbReference type="GO" id="GO:0035615">
    <property type="term" value="F:clathrin adaptor activity"/>
    <property type="evidence" value="ECO:0007669"/>
    <property type="project" value="InterPro"/>
</dbReference>
<accession>A0A8H7EDL7</accession>
<evidence type="ECO:0000256" key="9">
    <source>
        <dbReference type="ARBA" id="ARBA00074180"/>
    </source>
</evidence>
<comment type="caution">
    <text evidence="12">The sequence shown here is derived from an EMBL/GenBank/DDBJ whole genome shotgun (WGS) entry which is preliminary data.</text>
</comment>
<dbReference type="Proteomes" id="UP000596902">
    <property type="component" value="Unassembled WGS sequence"/>
</dbReference>
<dbReference type="InterPro" id="IPR038564">
    <property type="entry name" value="Maf1_sf"/>
</dbReference>
<keyword evidence="5" id="KW-0653">Protein transport</keyword>
<evidence type="ECO:0000256" key="3">
    <source>
        <dbReference type="ARBA" id="ARBA00006972"/>
    </source>
</evidence>
<evidence type="ECO:0000313" key="13">
    <source>
        <dbReference type="Proteomes" id="UP000596902"/>
    </source>
</evidence>
<dbReference type="GO" id="GO:0030121">
    <property type="term" value="C:AP-1 adaptor complex"/>
    <property type="evidence" value="ECO:0007669"/>
    <property type="project" value="InterPro"/>
</dbReference>
<dbReference type="GO" id="GO:0016480">
    <property type="term" value="P:negative regulation of transcription by RNA polymerase III"/>
    <property type="evidence" value="ECO:0007669"/>
    <property type="project" value="InterPro"/>
</dbReference>
<dbReference type="PANTHER" id="PTHR22504:SF0">
    <property type="entry name" value="REPRESSOR OF RNA POLYMERASE III TRANSCRIPTION MAF1 HOMOLOG"/>
    <property type="match status" value="1"/>
</dbReference>
<dbReference type="Gene3D" id="3.40.1000.50">
    <property type="entry name" value="Repressor of RNA polymerase III transcription Maf1"/>
    <property type="match status" value="1"/>
</dbReference>